<dbReference type="InterPro" id="IPR034151">
    <property type="entry name" value="TOPRIM_DnaG_bac"/>
</dbReference>
<dbReference type="EC" id="2.7.7.101" evidence="12"/>
<accession>Q3A142</accession>
<dbReference type="InterPro" id="IPR002694">
    <property type="entry name" value="Znf_CHC2"/>
</dbReference>
<keyword evidence="5 12" id="KW-0235">DNA replication</keyword>
<keyword evidence="4 12" id="KW-0548">Nucleotidyltransferase</keyword>
<evidence type="ECO:0000256" key="2">
    <source>
        <dbReference type="ARBA" id="ARBA00022515"/>
    </source>
</evidence>
<evidence type="ECO:0000256" key="4">
    <source>
        <dbReference type="ARBA" id="ARBA00022695"/>
    </source>
</evidence>
<name>Q3A142_SYNC1</name>
<evidence type="ECO:0000256" key="14">
    <source>
        <dbReference type="PIRSR" id="PIRSR002811-1"/>
    </source>
</evidence>
<dbReference type="RefSeq" id="WP_011342458.1">
    <property type="nucleotide sequence ID" value="NC_007498.2"/>
</dbReference>
<dbReference type="InterPro" id="IPR030846">
    <property type="entry name" value="DnaG_bac"/>
</dbReference>
<dbReference type="EMBL" id="CP000142">
    <property type="protein sequence ID" value="ABA89915.1"/>
    <property type="molecule type" value="Genomic_DNA"/>
</dbReference>
<proteinExistence type="inferred from homology"/>
<dbReference type="InterPro" id="IPR013264">
    <property type="entry name" value="DNAG_N"/>
</dbReference>
<dbReference type="KEGG" id="pca:Pcar_2679"/>
<evidence type="ECO:0000256" key="13">
    <source>
        <dbReference type="PIRNR" id="PIRNR002811"/>
    </source>
</evidence>
<feature type="region of interest" description="Disordered" evidence="15">
    <location>
        <begin position="432"/>
        <end position="459"/>
    </location>
</feature>
<keyword evidence="1 12" id="KW-0240">DNA-directed RNA polymerase</keyword>
<dbReference type="InterPro" id="IPR006295">
    <property type="entry name" value="DNA_primase_DnaG"/>
</dbReference>
<dbReference type="SUPFAM" id="SSF57783">
    <property type="entry name" value="Zinc beta-ribbon"/>
    <property type="match status" value="1"/>
</dbReference>
<dbReference type="PROSITE" id="PS50880">
    <property type="entry name" value="TOPRIM"/>
    <property type="match status" value="1"/>
</dbReference>
<dbReference type="InterPro" id="IPR037068">
    <property type="entry name" value="DNA_primase_core_N_sf"/>
</dbReference>
<keyword evidence="8 12" id="KW-0862">Zinc</keyword>
<dbReference type="FunFam" id="3.40.1360.10:FF:000002">
    <property type="entry name" value="DNA primase"/>
    <property type="match status" value="1"/>
</dbReference>
<keyword evidence="3 12" id="KW-0808">Transferase</keyword>
<comment type="domain">
    <text evidence="12">Contains an N-terminal zinc-binding domain, a central core domain that contains the primase activity, and a C-terminal DnaB-binding domain.</text>
</comment>
<dbReference type="Gene3D" id="3.40.1360.10">
    <property type="match status" value="1"/>
</dbReference>
<reference evidence="18" key="1">
    <citation type="submission" date="2005-10" db="EMBL/GenBank/DDBJ databases">
        <title>Complete sequence of Pelobacter carbinolicus DSM 2380.</title>
        <authorList>
            <person name="Copeland A."/>
            <person name="Lucas S."/>
            <person name="Lapidus A."/>
            <person name="Barry K."/>
            <person name="Detter J.C."/>
            <person name="Glavina T."/>
            <person name="Hammon N."/>
            <person name="Israni S."/>
            <person name="Pitluck S."/>
            <person name="Chertkov O."/>
            <person name="Schmutz J."/>
            <person name="Larimer F."/>
            <person name="Land M."/>
            <person name="Kyrpides N."/>
            <person name="Ivanova N."/>
            <person name="Richardson P."/>
        </authorList>
    </citation>
    <scope>NUCLEOTIDE SEQUENCE [LARGE SCALE GENOMIC DNA]</scope>
    <source>
        <strain evidence="18">DSM 2380 / NBRC 103641 / GraBd1</strain>
    </source>
</reference>
<dbReference type="GO" id="GO:0003899">
    <property type="term" value="F:DNA-directed RNA polymerase activity"/>
    <property type="evidence" value="ECO:0007669"/>
    <property type="project" value="UniProtKB-UniRule"/>
</dbReference>
<dbReference type="InterPro" id="IPR036977">
    <property type="entry name" value="DNA_primase_Znf_CHC2"/>
</dbReference>
<keyword evidence="9" id="KW-0460">Magnesium</keyword>
<evidence type="ECO:0000256" key="9">
    <source>
        <dbReference type="ARBA" id="ARBA00022842"/>
    </source>
</evidence>
<feature type="zinc finger region" description="CHC2-type" evidence="12 14">
    <location>
        <begin position="40"/>
        <end position="64"/>
    </location>
</feature>
<dbReference type="AlphaFoldDB" id="Q3A142"/>
<dbReference type="Pfam" id="PF08275">
    <property type="entry name" value="DNAG_N"/>
    <property type="match status" value="1"/>
</dbReference>
<dbReference type="NCBIfam" id="TIGR01391">
    <property type="entry name" value="dnaG"/>
    <property type="match status" value="1"/>
</dbReference>
<evidence type="ECO:0000256" key="12">
    <source>
        <dbReference type="HAMAP-Rule" id="MF_00974"/>
    </source>
</evidence>
<evidence type="ECO:0000256" key="5">
    <source>
        <dbReference type="ARBA" id="ARBA00022705"/>
    </source>
</evidence>
<evidence type="ECO:0000256" key="6">
    <source>
        <dbReference type="ARBA" id="ARBA00022723"/>
    </source>
</evidence>
<dbReference type="Proteomes" id="UP000002534">
    <property type="component" value="Chromosome"/>
</dbReference>
<comment type="catalytic activity">
    <reaction evidence="12">
        <text>ssDNA + n NTP = ssDNA/pppN(pN)n-1 hybrid + (n-1) diphosphate.</text>
        <dbReference type="EC" id="2.7.7.101"/>
    </reaction>
</comment>
<protein>
    <recommendedName>
        <fullName evidence="12 13">DNA primase</fullName>
        <ecNumber evidence="12">2.7.7.101</ecNumber>
    </recommendedName>
</protein>
<dbReference type="SMART" id="SM00766">
    <property type="entry name" value="DnaG_DnaB_bind"/>
    <property type="match status" value="1"/>
</dbReference>
<feature type="compositionally biased region" description="Low complexity" evidence="15">
    <location>
        <begin position="441"/>
        <end position="457"/>
    </location>
</feature>
<dbReference type="HOGENOM" id="CLU_013501_5_2_7"/>
<dbReference type="HAMAP" id="MF_00974">
    <property type="entry name" value="DNA_primase_DnaG"/>
    <property type="match status" value="1"/>
</dbReference>
<feature type="domain" description="Toprim" evidence="16">
    <location>
        <begin position="262"/>
        <end position="343"/>
    </location>
</feature>
<dbReference type="Gene3D" id="1.10.860.10">
    <property type="entry name" value="DNAb Helicase, Chain A"/>
    <property type="match status" value="1"/>
</dbReference>
<dbReference type="eggNOG" id="COG0358">
    <property type="taxonomic scope" value="Bacteria"/>
</dbReference>
<evidence type="ECO:0000256" key="11">
    <source>
        <dbReference type="ARBA" id="ARBA00023163"/>
    </source>
</evidence>
<comment type="function">
    <text evidence="12 13">RNA polymerase that catalyzes the synthesis of short RNA molecules used as primers for DNA polymerase during DNA replication.</text>
</comment>
<dbReference type="GO" id="GO:0005737">
    <property type="term" value="C:cytoplasm"/>
    <property type="evidence" value="ECO:0007669"/>
    <property type="project" value="TreeGrafter"/>
</dbReference>
<reference evidence="17 18" key="2">
    <citation type="journal article" date="2012" name="BMC Genomics">
        <title>The genome of Pelobacter carbinolicus reveals surprising metabolic capabilities and physiological features.</title>
        <authorList>
            <person name="Aklujkar M."/>
            <person name="Haveman S.A."/>
            <person name="Didonato R.Jr."/>
            <person name="Chertkov O."/>
            <person name="Han C.S."/>
            <person name="Land M.L."/>
            <person name="Brown P."/>
            <person name="Lovley D.R."/>
        </authorList>
    </citation>
    <scope>NUCLEOTIDE SEQUENCE [LARGE SCALE GENOMIC DNA]</scope>
    <source>
        <strain evidence="18">DSM 2380 / NBRC 103641 / GraBd1</strain>
    </source>
</reference>
<dbReference type="GO" id="GO:0003677">
    <property type="term" value="F:DNA binding"/>
    <property type="evidence" value="ECO:0007669"/>
    <property type="project" value="UniProtKB-KW"/>
</dbReference>
<dbReference type="GO" id="GO:0000428">
    <property type="term" value="C:DNA-directed RNA polymerase complex"/>
    <property type="evidence" value="ECO:0007669"/>
    <property type="project" value="UniProtKB-KW"/>
</dbReference>
<dbReference type="SMART" id="SM00400">
    <property type="entry name" value="ZnF_CHCC"/>
    <property type="match status" value="1"/>
</dbReference>
<dbReference type="STRING" id="338963.Pcar_2679"/>
<dbReference type="GO" id="GO:0008270">
    <property type="term" value="F:zinc ion binding"/>
    <property type="evidence" value="ECO:0007669"/>
    <property type="project" value="UniProtKB-UniRule"/>
</dbReference>
<dbReference type="PIRSF" id="PIRSF002811">
    <property type="entry name" value="DnaG"/>
    <property type="match status" value="1"/>
</dbReference>
<comment type="similarity">
    <text evidence="12 13">Belongs to the DnaG primase family.</text>
</comment>
<evidence type="ECO:0000313" key="17">
    <source>
        <dbReference type="EMBL" id="ABA89915.1"/>
    </source>
</evidence>
<comment type="cofactor">
    <cofactor evidence="12 13 14">
        <name>Zn(2+)</name>
        <dbReference type="ChEBI" id="CHEBI:29105"/>
    </cofactor>
    <text evidence="12 13 14">Binds 1 zinc ion per monomer.</text>
</comment>
<keyword evidence="11 12" id="KW-0804">Transcription</keyword>
<evidence type="ECO:0000256" key="3">
    <source>
        <dbReference type="ARBA" id="ARBA00022679"/>
    </source>
</evidence>
<dbReference type="SUPFAM" id="SSF56731">
    <property type="entry name" value="DNA primase core"/>
    <property type="match status" value="1"/>
</dbReference>
<gene>
    <name evidence="12 17" type="primary">dnaG</name>
    <name evidence="17" type="ordered locus">Pcar_2679</name>
</gene>
<keyword evidence="2 12" id="KW-0639">Primosome</keyword>
<dbReference type="Pfam" id="PF13155">
    <property type="entry name" value="Toprim_2"/>
    <property type="match status" value="1"/>
</dbReference>
<dbReference type="InterPro" id="IPR019475">
    <property type="entry name" value="DNA_primase_DnaB-bd"/>
</dbReference>
<dbReference type="InterPro" id="IPR050219">
    <property type="entry name" value="DnaG_primase"/>
</dbReference>
<dbReference type="InterPro" id="IPR006171">
    <property type="entry name" value="TOPRIM_dom"/>
</dbReference>
<keyword evidence="6 12" id="KW-0479">Metal-binding</keyword>
<dbReference type="GO" id="GO:0006269">
    <property type="term" value="P:DNA replication, synthesis of primer"/>
    <property type="evidence" value="ECO:0007669"/>
    <property type="project" value="UniProtKB-UniRule"/>
</dbReference>
<evidence type="ECO:0000256" key="7">
    <source>
        <dbReference type="ARBA" id="ARBA00022771"/>
    </source>
</evidence>
<evidence type="ECO:0000256" key="8">
    <source>
        <dbReference type="ARBA" id="ARBA00022833"/>
    </source>
</evidence>
<keyword evidence="7 12" id="KW-0863">Zinc-finger</keyword>
<evidence type="ECO:0000259" key="16">
    <source>
        <dbReference type="PROSITE" id="PS50880"/>
    </source>
</evidence>
<evidence type="ECO:0000256" key="15">
    <source>
        <dbReference type="SAM" id="MobiDB-lite"/>
    </source>
</evidence>
<dbReference type="PANTHER" id="PTHR30313">
    <property type="entry name" value="DNA PRIMASE"/>
    <property type="match status" value="1"/>
</dbReference>
<dbReference type="InterPro" id="IPR016136">
    <property type="entry name" value="DNA_helicase_N/primase_C"/>
</dbReference>
<dbReference type="FunFam" id="3.90.580.10:FF:000001">
    <property type="entry name" value="DNA primase"/>
    <property type="match status" value="1"/>
</dbReference>
<evidence type="ECO:0000256" key="10">
    <source>
        <dbReference type="ARBA" id="ARBA00023125"/>
    </source>
</evidence>
<comment type="subunit">
    <text evidence="12">Monomer. Interacts with DnaB.</text>
</comment>
<dbReference type="GO" id="GO:1990077">
    <property type="term" value="C:primosome complex"/>
    <property type="evidence" value="ECO:0007669"/>
    <property type="project" value="UniProtKB-KW"/>
</dbReference>
<dbReference type="PANTHER" id="PTHR30313:SF2">
    <property type="entry name" value="DNA PRIMASE"/>
    <property type="match status" value="1"/>
</dbReference>
<dbReference type="Pfam" id="PF01807">
    <property type="entry name" value="Zn_ribbon_DnaG"/>
    <property type="match status" value="1"/>
</dbReference>
<dbReference type="Gene3D" id="3.90.980.10">
    <property type="entry name" value="DNA primase, catalytic core, N-terminal domain"/>
    <property type="match status" value="1"/>
</dbReference>
<dbReference type="InterPro" id="IPR013173">
    <property type="entry name" value="DNA_primase_DnaG_DnaB-bd_dom"/>
</dbReference>
<dbReference type="CDD" id="cd03364">
    <property type="entry name" value="TOPRIM_DnaG_primases"/>
    <property type="match status" value="1"/>
</dbReference>
<dbReference type="Gene3D" id="3.90.580.10">
    <property type="entry name" value="Zinc finger, CHC2-type domain"/>
    <property type="match status" value="1"/>
</dbReference>
<evidence type="ECO:0000256" key="1">
    <source>
        <dbReference type="ARBA" id="ARBA00022478"/>
    </source>
</evidence>
<keyword evidence="18" id="KW-1185">Reference proteome</keyword>
<dbReference type="SMART" id="SM00493">
    <property type="entry name" value="TOPRIM"/>
    <property type="match status" value="1"/>
</dbReference>
<evidence type="ECO:0000313" key="18">
    <source>
        <dbReference type="Proteomes" id="UP000002534"/>
    </source>
</evidence>
<sequence length="604" mass="68492">MSGRIADEKVEEIRARADIVEVISSYVSLKRSGRNHVGLCPFHAEKTPSFNVNADRQIYHCFGCEVGGDVFAFLMNIEGLAFPEAVRRLGERYGIEVEEEAVSPEEEQRREERERLLRVTEVACDFYHNLLLKDPSGKPARGYLRRRGFDGDIARQFRLGWAPAAWEALANHLRDKGFDSKWARDRLGLVRAGNEGRNDYDLFRRRLLFPILDERGRPVAFGGRILEGDGPKYINSPESPIYHKARVLYGLYQARDAMRHKGEAIVVEGYFDQLALYRAGFQNTVATCGTALTPEHVRLLKRFAERVLLLFDQDEAGRKATFRAMDVLLPEGLQALVVTLDAGEDPDSFLRNHDAQKMQARLASARPVVEVFIERTLEQHGEDIEGRARAVEKILAKLRLLPGDIERDLYLKDLASRTGLDEQLLRSKALPQAVPDPAPSSVPAVRPKPAARQAVPAKKTRRGVAEKAQRILLRLILCYESACDAARNLGLGELFEEGDLRILAERALSVSAESGPVAENMRIDDLSESQKGLLSGILLEDEGLFAENYDELFRKCHEMVNKERMKQRLQQLQELMREAERGQDFTEMTVWQREFQELTRKLKG</sequence>
<dbReference type="OrthoDB" id="9803773at2"/>
<dbReference type="Pfam" id="PF10410">
    <property type="entry name" value="DnaB_bind"/>
    <property type="match status" value="1"/>
</dbReference>
<keyword evidence="10 12" id="KW-0238">DNA-binding</keyword>
<organism evidence="17 18">
    <name type="scientific">Syntrophotalea carbinolica (strain DSM 2380 / NBRC 103641 / GraBd1)</name>
    <name type="common">Pelobacter carbinolicus</name>
    <dbReference type="NCBI Taxonomy" id="338963"/>
    <lineage>
        <taxon>Bacteria</taxon>
        <taxon>Pseudomonadati</taxon>
        <taxon>Thermodesulfobacteriota</taxon>
        <taxon>Desulfuromonadia</taxon>
        <taxon>Desulfuromonadales</taxon>
        <taxon>Syntrophotaleaceae</taxon>
        <taxon>Syntrophotalea</taxon>
    </lineage>
</organism>